<organism evidence="2 3">
    <name type="scientific">Prorocentrum cordatum</name>
    <dbReference type="NCBI Taxonomy" id="2364126"/>
    <lineage>
        <taxon>Eukaryota</taxon>
        <taxon>Sar</taxon>
        <taxon>Alveolata</taxon>
        <taxon>Dinophyceae</taxon>
        <taxon>Prorocentrales</taxon>
        <taxon>Prorocentraceae</taxon>
        <taxon>Prorocentrum</taxon>
    </lineage>
</organism>
<evidence type="ECO:0000313" key="3">
    <source>
        <dbReference type="Proteomes" id="UP001189429"/>
    </source>
</evidence>
<evidence type="ECO:0008006" key="4">
    <source>
        <dbReference type="Google" id="ProtNLM"/>
    </source>
</evidence>
<gene>
    <name evidence="2" type="ORF">PCOR1329_LOCUS40017</name>
</gene>
<keyword evidence="3" id="KW-1185">Reference proteome</keyword>
<feature type="compositionally biased region" description="Low complexity" evidence="1">
    <location>
        <begin position="181"/>
        <end position="190"/>
    </location>
</feature>
<comment type="caution">
    <text evidence="2">The sequence shown here is derived from an EMBL/GenBank/DDBJ whole genome shotgun (WGS) entry which is preliminary data.</text>
</comment>
<dbReference type="Proteomes" id="UP001189429">
    <property type="component" value="Unassembled WGS sequence"/>
</dbReference>
<feature type="region of interest" description="Disordered" evidence="1">
    <location>
        <begin position="162"/>
        <end position="190"/>
    </location>
</feature>
<accession>A0ABN9TKS3</accession>
<sequence>ACRSQLLAVGRADCPRRELPEWPEGYGKLLRFPFGISDMKALKQFARALWQPDGTAASLPDGCTDRGFHHRRGTRCVSEMVGVHPVGGEGHRWSAQLWADAQDWCLAHDNCTGIMLYVGAHAMNCHYWCGRPQFCDGPIVGDEGTESSGEWNLFARGGPDGACGEDGASEGASDVGRLPEAAGLGPSGGARSPAPAATVVVEENGSVVLHEGIAVVEAWWRARDNASRAAEADVRDLVQRQCSSGNPTVYATSELFGDPAAGQTKALEITYRNASRGATSPPGVTVLAQIGSPQYWAVGGPEAVHCERVEGNAG</sequence>
<reference evidence="2" key="1">
    <citation type="submission" date="2023-10" db="EMBL/GenBank/DDBJ databases">
        <authorList>
            <person name="Chen Y."/>
            <person name="Shah S."/>
            <person name="Dougan E. K."/>
            <person name="Thang M."/>
            <person name="Chan C."/>
        </authorList>
    </citation>
    <scope>NUCLEOTIDE SEQUENCE [LARGE SCALE GENOMIC DNA]</scope>
</reference>
<protein>
    <recommendedName>
        <fullName evidence="4">Beta-galactosidase</fullName>
    </recommendedName>
</protein>
<proteinExistence type="predicted"/>
<evidence type="ECO:0000313" key="2">
    <source>
        <dbReference type="EMBL" id="CAK0846547.1"/>
    </source>
</evidence>
<feature type="non-terminal residue" evidence="2">
    <location>
        <position position="1"/>
    </location>
</feature>
<dbReference type="EMBL" id="CAUYUJ010014832">
    <property type="protein sequence ID" value="CAK0846547.1"/>
    <property type="molecule type" value="Genomic_DNA"/>
</dbReference>
<evidence type="ECO:0000256" key="1">
    <source>
        <dbReference type="SAM" id="MobiDB-lite"/>
    </source>
</evidence>
<name>A0ABN9TKS3_9DINO</name>